<dbReference type="InterPro" id="IPR052715">
    <property type="entry name" value="RAYT_transposase"/>
</dbReference>
<evidence type="ECO:0000313" key="2">
    <source>
        <dbReference type="EMBL" id="PRY78200.1"/>
    </source>
</evidence>
<dbReference type="EMBL" id="PVTP01000004">
    <property type="protein sequence ID" value="PRY78200.1"/>
    <property type="molecule type" value="Genomic_DNA"/>
</dbReference>
<proteinExistence type="predicted"/>
<dbReference type="GO" id="GO:0006313">
    <property type="term" value="P:DNA transposition"/>
    <property type="evidence" value="ECO:0007669"/>
    <property type="project" value="InterPro"/>
</dbReference>
<accession>A0A2T0W089</accession>
<comment type="caution">
    <text evidence="2">The sequence shown here is derived from an EMBL/GenBank/DDBJ whole genome shotgun (WGS) entry which is preliminary data.</text>
</comment>
<evidence type="ECO:0000313" key="3">
    <source>
        <dbReference type="Proteomes" id="UP000238007"/>
    </source>
</evidence>
<dbReference type="AlphaFoldDB" id="A0A2T0W089"/>
<dbReference type="PANTHER" id="PTHR36966:SF1">
    <property type="entry name" value="REP-ASSOCIATED TYROSINE TRANSPOSASE"/>
    <property type="match status" value="1"/>
</dbReference>
<dbReference type="NCBIfam" id="NF047646">
    <property type="entry name" value="REP_Tyr_transpos"/>
    <property type="match status" value="1"/>
</dbReference>
<dbReference type="OrthoDB" id="9794403at2"/>
<gene>
    <name evidence="2" type="ORF">CLV80_104164</name>
</gene>
<name>A0A2T0W089_9RHOB</name>
<dbReference type="SUPFAM" id="SSF143422">
    <property type="entry name" value="Transposase IS200-like"/>
    <property type="match status" value="1"/>
</dbReference>
<sequence length="181" mass="20925">MSNYRRRFVPGGTYFFTVELLDKQSSLLVDQIDLLRTATGLCVKRWPFTIDAAVILPAKMHMIWTLPPGDDEYSKRWRLIKSTFSRHVSAPVVQSPTRMRPGEKGVWQRRFWEHVIRDQADYDLHMHLIITAPVTARLVRKPLDWPYSTLKRRRVDLDPPHAKTIAPVQLVPNPKAAATSS</sequence>
<feature type="domain" description="Transposase IS200-like" evidence="1">
    <location>
        <begin position="9"/>
        <end position="132"/>
    </location>
</feature>
<organism evidence="2 3">
    <name type="scientific">Yoonia maritima</name>
    <dbReference type="NCBI Taxonomy" id="1435347"/>
    <lineage>
        <taxon>Bacteria</taxon>
        <taxon>Pseudomonadati</taxon>
        <taxon>Pseudomonadota</taxon>
        <taxon>Alphaproteobacteria</taxon>
        <taxon>Rhodobacterales</taxon>
        <taxon>Paracoccaceae</taxon>
        <taxon>Yoonia</taxon>
    </lineage>
</organism>
<dbReference type="PANTHER" id="PTHR36966">
    <property type="entry name" value="REP-ASSOCIATED TYROSINE TRANSPOSASE"/>
    <property type="match status" value="1"/>
</dbReference>
<dbReference type="GO" id="GO:0043565">
    <property type="term" value="F:sequence-specific DNA binding"/>
    <property type="evidence" value="ECO:0007669"/>
    <property type="project" value="TreeGrafter"/>
</dbReference>
<dbReference type="Proteomes" id="UP000238007">
    <property type="component" value="Unassembled WGS sequence"/>
</dbReference>
<dbReference type="InterPro" id="IPR036515">
    <property type="entry name" value="Transposase_17_sf"/>
</dbReference>
<dbReference type="SMART" id="SM01321">
    <property type="entry name" value="Y1_Tnp"/>
    <property type="match status" value="1"/>
</dbReference>
<protein>
    <submittedName>
        <fullName evidence="2">Putative transposase</fullName>
    </submittedName>
</protein>
<dbReference type="Gene3D" id="3.30.70.1290">
    <property type="entry name" value="Transposase IS200-like"/>
    <property type="match status" value="1"/>
</dbReference>
<keyword evidence="3" id="KW-1185">Reference proteome</keyword>
<dbReference type="InterPro" id="IPR002686">
    <property type="entry name" value="Transposase_17"/>
</dbReference>
<dbReference type="GO" id="GO:0004803">
    <property type="term" value="F:transposase activity"/>
    <property type="evidence" value="ECO:0007669"/>
    <property type="project" value="InterPro"/>
</dbReference>
<evidence type="ECO:0000259" key="1">
    <source>
        <dbReference type="SMART" id="SM01321"/>
    </source>
</evidence>
<reference evidence="2 3" key="1">
    <citation type="submission" date="2018-03" db="EMBL/GenBank/DDBJ databases">
        <title>Genomic Encyclopedia of Archaeal and Bacterial Type Strains, Phase II (KMG-II): from individual species to whole genera.</title>
        <authorList>
            <person name="Goeker M."/>
        </authorList>
    </citation>
    <scope>NUCLEOTIDE SEQUENCE [LARGE SCALE GENOMIC DNA]</scope>
    <source>
        <strain evidence="2 3">DSM 101533</strain>
    </source>
</reference>